<comment type="caution">
    <text evidence="2">The sequence shown here is derived from an EMBL/GenBank/DDBJ whole genome shotgun (WGS) entry which is preliminary data.</text>
</comment>
<feature type="compositionally biased region" description="Low complexity" evidence="1">
    <location>
        <begin position="76"/>
        <end position="85"/>
    </location>
</feature>
<feature type="compositionally biased region" description="Polar residues" evidence="1">
    <location>
        <begin position="1"/>
        <end position="14"/>
    </location>
</feature>
<dbReference type="EMBL" id="CADEAL010001529">
    <property type="protein sequence ID" value="CAB1433161.1"/>
    <property type="molecule type" value="Genomic_DNA"/>
</dbReference>
<gene>
    <name evidence="2" type="ORF">PLEPLA_LOCUS21249</name>
</gene>
<reference evidence="2" key="1">
    <citation type="submission" date="2020-03" db="EMBL/GenBank/DDBJ databases">
        <authorList>
            <person name="Weist P."/>
        </authorList>
    </citation>
    <scope>NUCLEOTIDE SEQUENCE</scope>
</reference>
<dbReference type="Proteomes" id="UP001153269">
    <property type="component" value="Unassembled WGS sequence"/>
</dbReference>
<feature type="region of interest" description="Disordered" evidence="1">
    <location>
        <begin position="1"/>
        <end position="31"/>
    </location>
</feature>
<accession>A0A9N7ULT4</accession>
<sequence length="151" mass="16223">AYTPINLQNNQEPLSSAKGKPCPPLSRSQPNPERTALILTLPNPYPYAKPAGHVPRLGEQSLRRPPLRAAGGSVCGTGRSSSGGTSRRRLCGGFLSLGPRVHRRHGRRAVGGDRVRRSAAATLDACRALLADHLSYGDRWGNPLFARGTLR</sequence>
<feature type="non-terminal residue" evidence="2">
    <location>
        <position position="1"/>
    </location>
</feature>
<evidence type="ECO:0000313" key="2">
    <source>
        <dbReference type="EMBL" id="CAB1433161.1"/>
    </source>
</evidence>
<proteinExistence type="predicted"/>
<protein>
    <submittedName>
        <fullName evidence="2">Uncharacterized protein</fullName>
    </submittedName>
</protein>
<feature type="region of interest" description="Disordered" evidence="1">
    <location>
        <begin position="63"/>
        <end position="90"/>
    </location>
</feature>
<dbReference type="AlphaFoldDB" id="A0A9N7ULT4"/>
<keyword evidence="3" id="KW-1185">Reference proteome</keyword>
<evidence type="ECO:0000256" key="1">
    <source>
        <dbReference type="SAM" id="MobiDB-lite"/>
    </source>
</evidence>
<name>A0A9N7ULT4_PLEPL</name>
<organism evidence="2 3">
    <name type="scientific">Pleuronectes platessa</name>
    <name type="common">European plaice</name>
    <dbReference type="NCBI Taxonomy" id="8262"/>
    <lineage>
        <taxon>Eukaryota</taxon>
        <taxon>Metazoa</taxon>
        <taxon>Chordata</taxon>
        <taxon>Craniata</taxon>
        <taxon>Vertebrata</taxon>
        <taxon>Euteleostomi</taxon>
        <taxon>Actinopterygii</taxon>
        <taxon>Neopterygii</taxon>
        <taxon>Teleostei</taxon>
        <taxon>Neoteleostei</taxon>
        <taxon>Acanthomorphata</taxon>
        <taxon>Carangaria</taxon>
        <taxon>Pleuronectiformes</taxon>
        <taxon>Pleuronectoidei</taxon>
        <taxon>Pleuronectidae</taxon>
        <taxon>Pleuronectes</taxon>
    </lineage>
</organism>
<evidence type="ECO:0000313" key="3">
    <source>
        <dbReference type="Proteomes" id="UP001153269"/>
    </source>
</evidence>